<evidence type="ECO:0000313" key="4">
    <source>
        <dbReference type="Proteomes" id="UP001270362"/>
    </source>
</evidence>
<dbReference type="PANTHER" id="PTHR47332:SF6">
    <property type="entry name" value="SET DOMAIN-CONTAINING PROTEIN"/>
    <property type="match status" value="1"/>
</dbReference>
<name>A0AAE0XCT4_9PEZI</name>
<dbReference type="PANTHER" id="PTHR47332">
    <property type="entry name" value="SET DOMAIN-CONTAINING PROTEIN 5"/>
    <property type="match status" value="1"/>
</dbReference>
<dbReference type="InterPro" id="IPR053185">
    <property type="entry name" value="SET_domain_protein"/>
</dbReference>
<proteinExistence type="predicted"/>
<dbReference type="AlphaFoldDB" id="A0AAE0XCT4"/>
<dbReference type="InterPro" id="IPR001214">
    <property type="entry name" value="SET_dom"/>
</dbReference>
<dbReference type="CDD" id="cd20071">
    <property type="entry name" value="SET_SMYD"/>
    <property type="match status" value="1"/>
</dbReference>
<gene>
    <name evidence="3" type="ORF">B0T22DRAFT_380016</name>
</gene>
<evidence type="ECO:0000259" key="2">
    <source>
        <dbReference type="PROSITE" id="PS50280"/>
    </source>
</evidence>
<reference evidence="3" key="2">
    <citation type="submission" date="2023-06" db="EMBL/GenBank/DDBJ databases">
        <authorList>
            <consortium name="Lawrence Berkeley National Laboratory"/>
            <person name="Haridas S."/>
            <person name="Hensen N."/>
            <person name="Bonometti L."/>
            <person name="Westerberg I."/>
            <person name="Brannstrom I.O."/>
            <person name="Guillou S."/>
            <person name="Cros-Aarteil S."/>
            <person name="Calhoun S."/>
            <person name="Kuo A."/>
            <person name="Mondo S."/>
            <person name="Pangilinan J."/>
            <person name="Riley R."/>
            <person name="Labutti K."/>
            <person name="Andreopoulos B."/>
            <person name="Lipzen A."/>
            <person name="Chen C."/>
            <person name="Yanf M."/>
            <person name="Daum C."/>
            <person name="Ng V."/>
            <person name="Clum A."/>
            <person name="Steindorff A."/>
            <person name="Ohm R."/>
            <person name="Martin F."/>
            <person name="Silar P."/>
            <person name="Natvig D."/>
            <person name="Lalanne C."/>
            <person name="Gautier V."/>
            <person name="Ament-Velasquez S.L."/>
            <person name="Kruys A."/>
            <person name="Hutchinson M.I."/>
            <person name="Powell A.J."/>
            <person name="Barry K."/>
            <person name="Miller A.N."/>
            <person name="Grigoriev I.V."/>
            <person name="Debuchy R."/>
            <person name="Gladieux P."/>
            <person name="Thoren M.H."/>
            <person name="Johannesson H."/>
        </authorList>
    </citation>
    <scope>NUCLEOTIDE SEQUENCE</scope>
    <source>
        <strain evidence="3">CBS 314.62</strain>
    </source>
</reference>
<comment type="caution">
    <text evidence="3">The sequence shown here is derived from an EMBL/GenBank/DDBJ whole genome shotgun (WGS) entry which is preliminary data.</text>
</comment>
<sequence length="421" mass="46773">MPPPKRSTPLQRSSHPERAQPPPPSREKTGWSRGALCRRVGKDEHCAFTYADFNNGEGISIITTPARIVLLGSQTPLAPFPETDNTEDKTPPSFDTIPSSYRDVAIPNKGIGLVATQPIRADRRIMARTPAVMVDDRAFKGLRRDDLALLLGQAILALPDAHRSRFLNLSIAHDEAASEGGKTGMELIYNIFTNNAFKTTVTLRKIDEQGGGAAASSSEADFQSTFTEVSRLNHDCSPNLGYYFDSATLSHKVYAARDIMPGEELTVSYVDVLQPRATRARLLNTTWHFPCACARCGHGLPNTNDDTHLPLESDARTDQIRSLLRSLDDYTTPSAHTPEKAELLITLYELEGLQVRIYEAYYRAALEWNGVGDAVRATRYARLCLAKGLVLRGPDRPFVRSIQALVQDARAHWSWRFRVKD</sequence>
<evidence type="ECO:0000256" key="1">
    <source>
        <dbReference type="SAM" id="MobiDB-lite"/>
    </source>
</evidence>
<dbReference type="Pfam" id="PF00856">
    <property type="entry name" value="SET"/>
    <property type="match status" value="1"/>
</dbReference>
<dbReference type="PROSITE" id="PS50280">
    <property type="entry name" value="SET"/>
    <property type="match status" value="1"/>
</dbReference>
<evidence type="ECO:0000313" key="3">
    <source>
        <dbReference type="EMBL" id="KAK3690208.1"/>
    </source>
</evidence>
<organism evidence="3 4">
    <name type="scientific">Podospora appendiculata</name>
    <dbReference type="NCBI Taxonomy" id="314037"/>
    <lineage>
        <taxon>Eukaryota</taxon>
        <taxon>Fungi</taxon>
        <taxon>Dikarya</taxon>
        <taxon>Ascomycota</taxon>
        <taxon>Pezizomycotina</taxon>
        <taxon>Sordariomycetes</taxon>
        <taxon>Sordariomycetidae</taxon>
        <taxon>Sordariales</taxon>
        <taxon>Podosporaceae</taxon>
        <taxon>Podospora</taxon>
    </lineage>
</organism>
<feature type="domain" description="SET" evidence="2">
    <location>
        <begin position="92"/>
        <end position="270"/>
    </location>
</feature>
<dbReference type="EMBL" id="JAULSO010000002">
    <property type="protein sequence ID" value="KAK3690208.1"/>
    <property type="molecule type" value="Genomic_DNA"/>
</dbReference>
<keyword evidence="4" id="KW-1185">Reference proteome</keyword>
<reference evidence="3" key="1">
    <citation type="journal article" date="2023" name="Mol. Phylogenet. Evol.">
        <title>Genome-scale phylogeny and comparative genomics of the fungal order Sordariales.</title>
        <authorList>
            <person name="Hensen N."/>
            <person name="Bonometti L."/>
            <person name="Westerberg I."/>
            <person name="Brannstrom I.O."/>
            <person name="Guillou S."/>
            <person name="Cros-Aarteil S."/>
            <person name="Calhoun S."/>
            <person name="Haridas S."/>
            <person name="Kuo A."/>
            <person name="Mondo S."/>
            <person name="Pangilinan J."/>
            <person name="Riley R."/>
            <person name="LaButti K."/>
            <person name="Andreopoulos B."/>
            <person name="Lipzen A."/>
            <person name="Chen C."/>
            <person name="Yan M."/>
            <person name="Daum C."/>
            <person name="Ng V."/>
            <person name="Clum A."/>
            <person name="Steindorff A."/>
            <person name="Ohm R.A."/>
            <person name="Martin F."/>
            <person name="Silar P."/>
            <person name="Natvig D.O."/>
            <person name="Lalanne C."/>
            <person name="Gautier V."/>
            <person name="Ament-Velasquez S.L."/>
            <person name="Kruys A."/>
            <person name="Hutchinson M.I."/>
            <person name="Powell A.J."/>
            <person name="Barry K."/>
            <person name="Miller A.N."/>
            <person name="Grigoriev I.V."/>
            <person name="Debuchy R."/>
            <person name="Gladieux P."/>
            <person name="Hiltunen Thoren M."/>
            <person name="Johannesson H."/>
        </authorList>
    </citation>
    <scope>NUCLEOTIDE SEQUENCE</scope>
    <source>
        <strain evidence="3">CBS 314.62</strain>
    </source>
</reference>
<dbReference type="InterPro" id="IPR046341">
    <property type="entry name" value="SET_dom_sf"/>
</dbReference>
<dbReference type="SUPFAM" id="SSF82199">
    <property type="entry name" value="SET domain"/>
    <property type="match status" value="1"/>
</dbReference>
<feature type="region of interest" description="Disordered" evidence="1">
    <location>
        <begin position="1"/>
        <end position="33"/>
    </location>
</feature>
<accession>A0AAE0XCT4</accession>
<protein>
    <recommendedName>
        <fullName evidence="2">SET domain-containing protein</fullName>
    </recommendedName>
</protein>
<dbReference type="Gene3D" id="2.170.270.10">
    <property type="entry name" value="SET domain"/>
    <property type="match status" value="1"/>
</dbReference>
<dbReference type="Proteomes" id="UP001270362">
    <property type="component" value="Unassembled WGS sequence"/>
</dbReference>